<accession>A0A0C5VZ13</accession>
<evidence type="ECO:0000313" key="3">
    <source>
        <dbReference type="Proteomes" id="UP000032229"/>
    </source>
</evidence>
<evidence type="ECO:0000313" key="2">
    <source>
        <dbReference type="EMBL" id="AJR04251.1"/>
    </source>
</evidence>
<dbReference type="Proteomes" id="UP000032229">
    <property type="component" value="Chromosome"/>
</dbReference>
<sequence>MRKGILALAFLFTIAVVFTGCRDKKTPEEKIENAIDELNDEAEEVSDEVKDAIDDVKEEIEEAKEDAE</sequence>
<organism evidence="2 3">
    <name type="scientific">Siansivirga zeaxanthinifaciens CC-SAMT-1</name>
    <dbReference type="NCBI Taxonomy" id="1454006"/>
    <lineage>
        <taxon>Bacteria</taxon>
        <taxon>Pseudomonadati</taxon>
        <taxon>Bacteroidota</taxon>
        <taxon>Flavobacteriia</taxon>
        <taxon>Flavobacteriales</taxon>
        <taxon>Flavobacteriaceae</taxon>
        <taxon>Siansivirga</taxon>
    </lineage>
</organism>
<reference evidence="2 3" key="1">
    <citation type="submission" date="2014-02" db="EMBL/GenBank/DDBJ databases">
        <authorList>
            <person name="Young C.-C."/>
            <person name="Hameed A."/>
            <person name="Huang H.-C."/>
            <person name="Shahina M."/>
        </authorList>
    </citation>
    <scope>NUCLEOTIDE SEQUENCE [LARGE SCALE GENOMIC DNA]</scope>
    <source>
        <strain evidence="2 3">CC-SAMT-1</strain>
    </source>
</reference>
<dbReference type="KEGG" id="sze:AW14_11955"/>
<dbReference type="STRING" id="1454006.AW14_11955"/>
<dbReference type="RefSeq" id="WP_044638966.1">
    <property type="nucleotide sequence ID" value="NZ_CP007202.1"/>
</dbReference>
<evidence type="ECO:0000256" key="1">
    <source>
        <dbReference type="SAM" id="Coils"/>
    </source>
</evidence>
<name>A0A0C5VZ13_9FLAO</name>
<feature type="coiled-coil region" evidence="1">
    <location>
        <begin position="28"/>
        <end position="66"/>
    </location>
</feature>
<protein>
    <recommendedName>
        <fullName evidence="4">YtxH domain-containing protein</fullName>
    </recommendedName>
</protein>
<dbReference type="OrthoDB" id="1179875at2"/>
<evidence type="ECO:0008006" key="4">
    <source>
        <dbReference type="Google" id="ProtNLM"/>
    </source>
</evidence>
<dbReference type="AlphaFoldDB" id="A0A0C5VZ13"/>
<gene>
    <name evidence="2" type="ORF">AW14_11955</name>
</gene>
<keyword evidence="3" id="KW-1185">Reference proteome</keyword>
<dbReference type="EMBL" id="CP007202">
    <property type="protein sequence ID" value="AJR04251.1"/>
    <property type="molecule type" value="Genomic_DNA"/>
</dbReference>
<proteinExistence type="predicted"/>
<keyword evidence="1" id="KW-0175">Coiled coil</keyword>
<dbReference type="HOGENOM" id="CLU_183754_3_0_10"/>
<dbReference type="PROSITE" id="PS51257">
    <property type="entry name" value="PROKAR_LIPOPROTEIN"/>
    <property type="match status" value="1"/>
</dbReference>